<feature type="domain" description="Fibronectin type III-like" evidence="10">
    <location>
        <begin position="674"/>
        <end position="743"/>
    </location>
</feature>
<dbReference type="InterPro" id="IPR036881">
    <property type="entry name" value="Glyco_hydro_3_C_sf"/>
</dbReference>
<dbReference type="Gene3D" id="2.60.40.10">
    <property type="entry name" value="Immunoglobulins"/>
    <property type="match status" value="1"/>
</dbReference>
<dbReference type="FunFam" id="3.40.50.1700:FF:000004">
    <property type="entry name" value="Periplasmic beta-glucosidase"/>
    <property type="match status" value="1"/>
</dbReference>
<dbReference type="InterPro" id="IPR017853">
    <property type="entry name" value="GH"/>
</dbReference>
<comment type="subcellular location">
    <subcellularLocation>
        <location evidence="2">Periplasm</location>
    </subcellularLocation>
</comment>
<dbReference type="SUPFAM" id="SSF51445">
    <property type="entry name" value="(Trans)glycosidases"/>
    <property type="match status" value="1"/>
</dbReference>
<protein>
    <recommendedName>
        <fullName evidence="9">Periplasmic beta-glucosidase</fullName>
        <ecNumber evidence="4">3.2.1.21</ecNumber>
    </recommendedName>
</protein>
<dbReference type="Proteomes" id="UP000283387">
    <property type="component" value="Unassembled WGS sequence"/>
</dbReference>
<dbReference type="InterPro" id="IPR013783">
    <property type="entry name" value="Ig-like_fold"/>
</dbReference>
<dbReference type="Gene3D" id="3.20.20.300">
    <property type="entry name" value="Glycoside hydrolase, family 3, N-terminal domain"/>
    <property type="match status" value="1"/>
</dbReference>
<evidence type="ECO:0000313" key="11">
    <source>
        <dbReference type="EMBL" id="RKD90864.1"/>
    </source>
</evidence>
<keyword evidence="7" id="KW-0378">Hydrolase</keyword>
<dbReference type="Pfam" id="PF01915">
    <property type="entry name" value="Glyco_hydro_3_C"/>
    <property type="match status" value="1"/>
</dbReference>
<evidence type="ECO:0000256" key="7">
    <source>
        <dbReference type="ARBA" id="ARBA00022801"/>
    </source>
</evidence>
<dbReference type="EMBL" id="RAPN01000001">
    <property type="protein sequence ID" value="RKD90864.1"/>
    <property type="molecule type" value="Genomic_DNA"/>
</dbReference>
<dbReference type="InterPro" id="IPR002772">
    <property type="entry name" value="Glyco_hydro_3_C"/>
</dbReference>
<dbReference type="PRINTS" id="PR00133">
    <property type="entry name" value="GLHYDRLASE3"/>
</dbReference>
<dbReference type="InterPro" id="IPR026891">
    <property type="entry name" value="Fn3-like"/>
</dbReference>
<dbReference type="PANTHER" id="PTHR30620:SF16">
    <property type="entry name" value="LYSOSOMAL BETA GLUCOSIDASE"/>
    <property type="match status" value="1"/>
</dbReference>
<keyword evidence="8" id="KW-0326">Glycosidase</keyword>
<reference evidence="11 12" key="1">
    <citation type="submission" date="2018-09" db="EMBL/GenBank/DDBJ databases">
        <title>Genomic Encyclopedia of Archaeal and Bacterial Type Strains, Phase II (KMG-II): from individual species to whole genera.</title>
        <authorList>
            <person name="Goeker M."/>
        </authorList>
    </citation>
    <scope>NUCLEOTIDE SEQUENCE [LARGE SCALE GENOMIC DNA]</scope>
    <source>
        <strain evidence="11 12">DSM 27148</strain>
    </source>
</reference>
<evidence type="ECO:0000256" key="6">
    <source>
        <dbReference type="ARBA" id="ARBA00022764"/>
    </source>
</evidence>
<dbReference type="InterPro" id="IPR001764">
    <property type="entry name" value="Glyco_hydro_3_N"/>
</dbReference>
<dbReference type="NCBIfam" id="NF011678">
    <property type="entry name" value="PRK15098.1"/>
    <property type="match status" value="1"/>
</dbReference>
<evidence type="ECO:0000256" key="3">
    <source>
        <dbReference type="ARBA" id="ARBA00005336"/>
    </source>
</evidence>
<dbReference type="SMART" id="SM01217">
    <property type="entry name" value="Fn3_like"/>
    <property type="match status" value="1"/>
</dbReference>
<evidence type="ECO:0000256" key="4">
    <source>
        <dbReference type="ARBA" id="ARBA00012744"/>
    </source>
</evidence>
<dbReference type="Gene3D" id="3.40.50.1700">
    <property type="entry name" value="Glycoside hydrolase family 3 C-terminal domain"/>
    <property type="match status" value="1"/>
</dbReference>
<dbReference type="InterPro" id="IPR051915">
    <property type="entry name" value="Cellulose_Degrad_GH3"/>
</dbReference>
<evidence type="ECO:0000313" key="12">
    <source>
        <dbReference type="Proteomes" id="UP000283387"/>
    </source>
</evidence>
<organism evidence="11 12">
    <name type="scientific">Mangrovibacterium diazotrophicum</name>
    <dbReference type="NCBI Taxonomy" id="1261403"/>
    <lineage>
        <taxon>Bacteria</taxon>
        <taxon>Pseudomonadati</taxon>
        <taxon>Bacteroidota</taxon>
        <taxon>Bacteroidia</taxon>
        <taxon>Marinilabiliales</taxon>
        <taxon>Prolixibacteraceae</taxon>
        <taxon>Mangrovibacterium</taxon>
    </lineage>
</organism>
<dbReference type="EC" id="3.2.1.21" evidence="4"/>
<evidence type="ECO:0000256" key="1">
    <source>
        <dbReference type="ARBA" id="ARBA00000448"/>
    </source>
</evidence>
<comment type="similarity">
    <text evidence="3">Belongs to the glycosyl hydrolase 3 family.</text>
</comment>
<evidence type="ECO:0000256" key="8">
    <source>
        <dbReference type="ARBA" id="ARBA00023295"/>
    </source>
</evidence>
<keyword evidence="5" id="KW-0732">Signal</keyword>
<comment type="catalytic activity">
    <reaction evidence="1">
        <text>Hydrolysis of terminal, non-reducing beta-D-glucosyl residues with release of beta-D-glucose.</text>
        <dbReference type="EC" id="3.2.1.21"/>
    </reaction>
</comment>
<evidence type="ECO:0000259" key="10">
    <source>
        <dbReference type="SMART" id="SM01217"/>
    </source>
</evidence>
<dbReference type="RefSeq" id="WP_120272226.1">
    <property type="nucleotide sequence ID" value="NZ_RAPN01000001.1"/>
</dbReference>
<comment type="caution">
    <text evidence="11">The sequence shown here is derived from an EMBL/GenBank/DDBJ whole genome shotgun (WGS) entry which is preliminary data.</text>
</comment>
<sequence>MKANFSASLSAVVLLICFASCVNERKPQDKKNEFITALMNKMSVEEKIAQLNLVTPSAGTGPFKTKRVMEKLKEGSAGNILSVMGSVERIHKTASLADSTRLKIPFFMALDIIHGYKTIFPIPLGLSCSWDTVLIEKTARIAAIEGTAMGYNQTYSPMVDITRDPRWGRVMEGAGEDPYLGSLVARAVVKGYQGDDLTDETSMMACVKHFGLYGASEAGRDYNTTDMSRLTMFQSYLPPYKAAIDAGAGSIMSSFNDIDGIPATANKWLLTDLLRDKWGFTGFVVSDYNCVQELIAHGIAGDYKDAVKKAIDAGLDMDMASEGYSTFLKELLDEGEIKIEEIDQACRRVLEGKYDLGLFEDPYKNYDPEKPAKVTLTDENKEVAKLAVCKSIVLLKNDNNTLPLSKNAKIALIGPSVNDQFEMFSMWSQTGDKQSVITIFDGIQKLNEKVVCADGTFFTDDPDYLKNYGRYEDAEQLQMEKDAIQIAQKSDVIVAVLGESIAMSGEAKSMTDISLPGCQVDLLKKLKATGKPVVLVLLNGRPLTLGDNLQYADAVLEAWRPGTMAGAGLADVLFGNYNPSGKLTMTFPRSLGQIPIYYNHKNTGRPYTEGEKSAFKSRYLDEKNDPLFPFGYGLSYTTFDYSAISLSDTLIAGENNNLVVSVEVSNVGEYAGEETVQLYLNDPVASVVRPVKELKKYHKVFLEPGETQRINFKISPDDLKFYNSNLQWDWESGKFIVYVGTDSEEVKTASFVWKK</sequence>
<dbReference type="GO" id="GO:0008422">
    <property type="term" value="F:beta-glucosidase activity"/>
    <property type="evidence" value="ECO:0007669"/>
    <property type="project" value="UniProtKB-EC"/>
</dbReference>
<dbReference type="GO" id="GO:0042597">
    <property type="term" value="C:periplasmic space"/>
    <property type="evidence" value="ECO:0007669"/>
    <property type="project" value="UniProtKB-SubCell"/>
</dbReference>
<dbReference type="FunFam" id="2.60.40.10:FF:000495">
    <property type="entry name" value="Periplasmic beta-glucosidase"/>
    <property type="match status" value="1"/>
</dbReference>
<keyword evidence="6" id="KW-0574">Periplasm</keyword>
<dbReference type="InterPro" id="IPR036962">
    <property type="entry name" value="Glyco_hydro_3_N_sf"/>
</dbReference>
<name>A0A419W5Z4_9BACT</name>
<dbReference type="Pfam" id="PF00933">
    <property type="entry name" value="Glyco_hydro_3"/>
    <property type="match status" value="1"/>
</dbReference>
<evidence type="ECO:0000256" key="2">
    <source>
        <dbReference type="ARBA" id="ARBA00004418"/>
    </source>
</evidence>
<gene>
    <name evidence="11" type="ORF">BC643_1209</name>
</gene>
<dbReference type="Pfam" id="PF14310">
    <property type="entry name" value="Fn3-like"/>
    <property type="match status" value="1"/>
</dbReference>
<evidence type="ECO:0000256" key="5">
    <source>
        <dbReference type="ARBA" id="ARBA00022729"/>
    </source>
</evidence>
<keyword evidence="12" id="KW-1185">Reference proteome</keyword>
<dbReference type="GO" id="GO:0009251">
    <property type="term" value="P:glucan catabolic process"/>
    <property type="evidence" value="ECO:0007669"/>
    <property type="project" value="TreeGrafter"/>
</dbReference>
<dbReference type="OrthoDB" id="9805821at2"/>
<dbReference type="SUPFAM" id="SSF52279">
    <property type="entry name" value="Beta-D-glucan exohydrolase, C-terminal domain"/>
    <property type="match status" value="1"/>
</dbReference>
<accession>A0A419W5Z4</accession>
<dbReference type="PANTHER" id="PTHR30620">
    <property type="entry name" value="PERIPLASMIC BETA-GLUCOSIDASE-RELATED"/>
    <property type="match status" value="1"/>
</dbReference>
<dbReference type="FunFam" id="3.20.20.300:FF:000005">
    <property type="entry name" value="Periplasmic beta-glucosidase"/>
    <property type="match status" value="1"/>
</dbReference>
<dbReference type="AlphaFoldDB" id="A0A419W5Z4"/>
<proteinExistence type="inferred from homology"/>
<evidence type="ECO:0000256" key="9">
    <source>
        <dbReference type="ARBA" id="ARBA00067498"/>
    </source>
</evidence>